<dbReference type="VEuPathDB" id="MicrosporidiaDB:CWI38_0541p0010"/>
<dbReference type="EMBL" id="PITK01000541">
    <property type="protein sequence ID" value="TBU13065.1"/>
    <property type="molecule type" value="Genomic_DNA"/>
</dbReference>
<evidence type="ECO:0000313" key="2">
    <source>
        <dbReference type="Proteomes" id="UP000292282"/>
    </source>
</evidence>
<gene>
    <name evidence="1" type="ORF">CWI38_0541p0010</name>
</gene>
<keyword evidence="2" id="KW-1185">Reference proteome</keyword>
<dbReference type="AlphaFoldDB" id="A0A4Q9LZ82"/>
<comment type="caution">
    <text evidence="1">The sequence shown here is derived from an EMBL/GenBank/DDBJ whole genome shotgun (WGS) entry which is preliminary data.</text>
</comment>
<accession>A0A4Q9LZ82</accession>
<evidence type="ECO:0000313" key="1">
    <source>
        <dbReference type="EMBL" id="TBU13065.1"/>
    </source>
</evidence>
<protein>
    <submittedName>
        <fullName evidence="1">Uncharacterized protein</fullName>
    </submittedName>
</protein>
<reference evidence="1 2" key="1">
    <citation type="submission" date="2017-12" db="EMBL/GenBank/DDBJ databases">
        <authorList>
            <person name="Pombert J.-F."/>
            <person name="Haag K.L."/>
            <person name="Ebert D."/>
        </authorList>
    </citation>
    <scope>NUCLEOTIDE SEQUENCE [LARGE SCALE GENOMIC DNA]</scope>
    <source>
        <strain evidence="1">IL-G-3</strain>
    </source>
</reference>
<sequence length="76" mass="8837">MECVNIAYIQSILIKKIVEKKSFERQRGLETEPNAEEKTKTFFKTASRDEDIFKCLKTKNITRLIPKGGTMSEEPR</sequence>
<proteinExistence type="predicted"/>
<dbReference type="Proteomes" id="UP000292282">
    <property type="component" value="Unassembled WGS sequence"/>
</dbReference>
<name>A0A4Q9LZ82_9MICR</name>
<organism evidence="1 2">
    <name type="scientific">Hamiltosporidium tvaerminnensis</name>
    <dbReference type="NCBI Taxonomy" id="1176355"/>
    <lineage>
        <taxon>Eukaryota</taxon>
        <taxon>Fungi</taxon>
        <taxon>Fungi incertae sedis</taxon>
        <taxon>Microsporidia</taxon>
        <taxon>Dubosqiidae</taxon>
        <taxon>Hamiltosporidium</taxon>
    </lineage>
</organism>